<dbReference type="AlphaFoldDB" id="A0A1G2U5J2"/>
<proteinExistence type="predicted"/>
<dbReference type="EMBL" id="MHWE01000003">
    <property type="protein sequence ID" value="OHB04737.1"/>
    <property type="molecule type" value="Genomic_DNA"/>
</dbReference>
<protein>
    <submittedName>
        <fullName evidence="1">Uncharacterized protein</fullName>
    </submittedName>
</protein>
<comment type="caution">
    <text evidence="1">The sequence shown here is derived from an EMBL/GenBank/DDBJ whole genome shotgun (WGS) entry which is preliminary data.</text>
</comment>
<sequence length="65" mass="7950">MLGGKNPDNARDYLRKYYFSSYLDYLEEQRPENLIIDHNSFPDYFPNKSSFDKEIFDWIYLIQSK</sequence>
<name>A0A1G2U5J2_9BACT</name>
<accession>A0A1G2U5J2</accession>
<dbReference type="Proteomes" id="UP000176800">
    <property type="component" value="Unassembled WGS sequence"/>
</dbReference>
<evidence type="ECO:0000313" key="1">
    <source>
        <dbReference type="EMBL" id="OHB04737.1"/>
    </source>
</evidence>
<gene>
    <name evidence="1" type="ORF">A3B14_03705</name>
</gene>
<evidence type="ECO:0000313" key="2">
    <source>
        <dbReference type="Proteomes" id="UP000176800"/>
    </source>
</evidence>
<organism evidence="1 2">
    <name type="scientific">Candidatus Zambryskibacteria bacterium RIFCSPLOWO2_01_FULL_45_21</name>
    <dbReference type="NCBI Taxonomy" id="1802761"/>
    <lineage>
        <taxon>Bacteria</taxon>
        <taxon>Candidatus Zambryskiibacteriota</taxon>
    </lineage>
</organism>
<reference evidence="1 2" key="1">
    <citation type="journal article" date="2016" name="Nat. Commun.">
        <title>Thousands of microbial genomes shed light on interconnected biogeochemical processes in an aquifer system.</title>
        <authorList>
            <person name="Anantharaman K."/>
            <person name="Brown C.T."/>
            <person name="Hug L.A."/>
            <person name="Sharon I."/>
            <person name="Castelle C.J."/>
            <person name="Probst A.J."/>
            <person name="Thomas B.C."/>
            <person name="Singh A."/>
            <person name="Wilkins M.J."/>
            <person name="Karaoz U."/>
            <person name="Brodie E.L."/>
            <person name="Williams K.H."/>
            <person name="Hubbard S.S."/>
            <person name="Banfield J.F."/>
        </authorList>
    </citation>
    <scope>NUCLEOTIDE SEQUENCE [LARGE SCALE GENOMIC DNA]</scope>
</reference>